<dbReference type="InterPro" id="IPR036388">
    <property type="entry name" value="WH-like_DNA-bd_sf"/>
</dbReference>
<evidence type="ECO:0000256" key="2">
    <source>
        <dbReference type="ARBA" id="ARBA00023015"/>
    </source>
</evidence>
<evidence type="ECO:0000313" key="6">
    <source>
        <dbReference type="EMBL" id="GAA4791910.1"/>
    </source>
</evidence>
<comment type="similarity">
    <text evidence="1">Belongs to the LysR transcriptional regulatory family.</text>
</comment>
<evidence type="ECO:0000259" key="5">
    <source>
        <dbReference type="PROSITE" id="PS50931"/>
    </source>
</evidence>
<keyword evidence="3" id="KW-0238">DNA-binding</keyword>
<dbReference type="SUPFAM" id="SSF53850">
    <property type="entry name" value="Periplasmic binding protein-like II"/>
    <property type="match status" value="1"/>
</dbReference>
<protein>
    <submittedName>
        <fullName evidence="6">LysR substrate-binding domain-containing protein</fullName>
    </submittedName>
</protein>
<dbReference type="PROSITE" id="PS50931">
    <property type="entry name" value="HTH_LYSR"/>
    <property type="match status" value="1"/>
</dbReference>
<comment type="caution">
    <text evidence="6">The sequence shown here is derived from an EMBL/GenBank/DDBJ whole genome shotgun (WGS) entry which is preliminary data.</text>
</comment>
<keyword evidence="2" id="KW-0805">Transcription regulation</keyword>
<dbReference type="RefSeq" id="WP_345302848.1">
    <property type="nucleotide sequence ID" value="NZ_BAABJE010000007.1"/>
</dbReference>
<dbReference type="Gene3D" id="1.10.10.10">
    <property type="entry name" value="Winged helix-like DNA-binding domain superfamily/Winged helix DNA-binding domain"/>
    <property type="match status" value="1"/>
</dbReference>
<dbReference type="PANTHER" id="PTHR30537:SF79">
    <property type="entry name" value="TRANSCRIPTIONAL REGULATOR-RELATED"/>
    <property type="match status" value="1"/>
</dbReference>
<dbReference type="Pfam" id="PF03466">
    <property type="entry name" value="LysR_substrate"/>
    <property type="match status" value="1"/>
</dbReference>
<gene>
    <name evidence="6" type="ORF">GCM10023307_16530</name>
</gene>
<feature type="domain" description="HTH lysR-type" evidence="5">
    <location>
        <begin position="8"/>
        <end position="63"/>
    </location>
</feature>
<dbReference type="PRINTS" id="PR00039">
    <property type="entry name" value="HTHLYSR"/>
</dbReference>
<dbReference type="SUPFAM" id="SSF46785">
    <property type="entry name" value="Winged helix' DNA-binding domain"/>
    <property type="match status" value="1"/>
</dbReference>
<dbReference type="InterPro" id="IPR036390">
    <property type="entry name" value="WH_DNA-bd_sf"/>
</dbReference>
<evidence type="ECO:0000256" key="1">
    <source>
        <dbReference type="ARBA" id="ARBA00009437"/>
    </source>
</evidence>
<organism evidence="6 7">
    <name type="scientific">Lysobacter hankyongensis</name>
    <dbReference type="NCBI Taxonomy" id="1176535"/>
    <lineage>
        <taxon>Bacteria</taxon>
        <taxon>Pseudomonadati</taxon>
        <taxon>Pseudomonadota</taxon>
        <taxon>Gammaproteobacteria</taxon>
        <taxon>Lysobacterales</taxon>
        <taxon>Lysobacteraceae</taxon>
        <taxon>Lysobacter</taxon>
    </lineage>
</organism>
<accession>A0ABP9BAD3</accession>
<dbReference type="InterPro" id="IPR005119">
    <property type="entry name" value="LysR_subst-bd"/>
</dbReference>
<dbReference type="CDD" id="cd08432">
    <property type="entry name" value="PBP2_GcdR_TrpI_HvrB_AmpR_like"/>
    <property type="match status" value="1"/>
</dbReference>
<sequence length="314" mass="34336">MALRPDWLPALSAFEAAARHQNFAHAAEELHLTASAVSHHVRKLESRLGVSLFQRHARGVALTAEGRQLADAAGSALADLEATLGGLRHGRDEQDRVRITTLHSLLNTWLLPRLPAFSARHPEVRLAIDTEIALTRFDEGGPDIGIRHGPGHWPGLTAHLLMDDALFPMAAPAMAARTRTAAEVAALPLVADLARQGWHDWFRAADVHGARLDIRHTFSDSTDALEAAAQGLGAVLARARIAAPWLDSGRLQRLPGPALPTRWRYYVVYPAHRRLRPAAQAFVDWLLLASAEERDPDLHARSGDNARPSAPEPR</sequence>
<reference evidence="7" key="1">
    <citation type="journal article" date="2019" name="Int. J. Syst. Evol. Microbiol.">
        <title>The Global Catalogue of Microorganisms (GCM) 10K type strain sequencing project: providing services to taxonomists for standard genome sequencing and annotation.</title>
        <authorList>
            <consortium name="The Broad Institute Genomics Platform"/>
            <consortium name="The Broad Institute Genome Sequencing Center for Infectious Disease"/>
            <person name="Wu L."/>
            <person name="Ma J."/>
        </authorList>
    </citation>
    <scope>NUCLEOTIDE SEQUENCE [LARGE SCALE GENOMIC DNA]</scope>
    <source>
        <strain evidence="7">JCM 18204</strain>
    </source>
</reference>
<dbReference type="PANTHER" id="PTHR30537">
    <property type="entry name" value="HTH-TYPE TRANSCRIPTIONAL REGULATOR"/>
    <property type="match status" value="1"/>
</dbReference>
<keyword evidence="4" id="KW-0804">Transcription</keyword>
<keyword evidence="7" id="KW-1185">Reference proteome</keyword>
<dbReference type="EMBL" id="BAABJE010000007">
    <property type="protein sequence ID" value="GAA4791910.1"/>
    <property type="molecule type" value="Genomic_DNA"/>
</dbReference>
<dbReference type="Proteomes" id="UP001499959">
    <property type="component" value="Unassembled WGS sequence"/>
</dbReference>
<proteinExistence type="inferred from homology"/>
<dbReference type="Pfam" id="PF00126">
    <property type="entry name" value="HTH_1"/>
    <property type="match status" value="1"/>
</dbReference>
<name>A0ABP9BAD3_9GAMM</name>
<dbReference type="InterPro" id="IPR058163">
    <property type="entry name" value="LysR-type_TF_proteobact-type"/>
</dbReference>
<evidence type="ECO:0000256" key="3">
    <source>
        <dbReference type="ARBA" id="ARBA00023125"/>
    </source>
</evidence>
<evidence type="ECO:0000256" key="4">
    <source>
        <dbReference type="ARBA" id="ARBA00023163"/>
    </source>
</evidence>
<dbReference type="InterPro" id="IPR000847">
    <property type="entry name" value="LysR_HTH_N"/>
</dbReference>
<dbReference type="Gene3D" id="3.40.190.10">
    <property type="entry name" value="Periplasmic binding protein-like II"/>
    <property type="match status" value="2"/>
</dbReference>
<evidence type="ECO:0000313" key="7">
    <source>
        <dbReference type="Proteomes" id="UP001499959"/>
    </source>
</evidence>